<keyword evidence="3" id="KW-1185">Reference proteome</keyword>
<evidence type="ECO:0000313" key="2">
    <source>
        <dbReference type="EMBL" id="UJO11510.1"/>
    </source>
</evidence>
<name>A0A9Q8L600_PASFU</name>
<dbReference type="EMBL" id="CP090163">
    <property type="protein sequence ID" value="UJO11510.1"/>
    <property type="molecule type" value="Genomic_DNA"/>
</dbReference>
<sequence>MTNTIKANDLFFEDLTGDPNLTYRAASPTTAPDPSTRESPLHHPSPPPQANHPQPDAPTIKRKRSPSPLPPAWPTPSTTPLDPKYGPWQYGSVAEVKARRVVIQRELKMLSEREKVLKAEEMGGKGKKYKKQRKGKEDQEREWEEMYGGASVQVKNNAEETKMG</sequence>
<dbReference type="AlphaFoldDB" id="A0A9Q8L600"/>
<accession>A0A9Q8L600</accession>
<organism evidence="2 3">
    <name type="scientific">Passalora fulva</name>
    <name type="common">Tomato leaf mold</name>
    <name type="synonym">Cladosporium fulvum</name>
    <dbReference type="NCBI Taxonomy" id="5499"/>
    <lineage>
        <taxon>Eukaryota</taxon>
        <taxon>Fungi</taxon>
        <taxon>Dikarya</taxon>
        <taxon>Ascomycota</taxon>
        <taxon>Pezizomycotina</taxon>
        <taxon>Dothideomycetes</taxon>
        <taxon>Dothideomycetidae</taxon>
        <taxon>Mycosphaerellales</taxon>
        <taxon>Mycosphaerellaceae</taxon>
        <taxon>Fulvia</taxon>
    </lineage>
</organism>
<reference evidence="2" key="2">
    <citation type="journal article" date="2022" name="Microb. Genom.">
        <title>A chromosome-scale genome assembly of the tomato pathogen Cladosporium fulvum reveals a compartmentalized genome architecture and the presence of a dispensable chromosome.</title>
        <authorList>
            <person name="Zaccaron A.Z."/>
            <person name="Chen L.H."/>
            <person name="Samaras A."/>
            <person name="Stergiopoulos I."/>
        </authorList>
    </citation>
    <scope>NUCLEOTIDE SEQUENCE</scope>
    <source>
        <strain evidence="2">Race5_Kim</strain>
    </source>
</reference>
<feature type="region of interest" description="Disordered" evidence="1">
    <location>
        <begin position="1"/>
        <end position="85"/>
    </location>
</feature>
<proteinExistence type="predicted"/>
<protein>
    <submittedName>
        <fullName evidence="2">Uncharacterized protein</fullName>
    </submittedName>
</protein>
<dbReference type="GeneID" id="71981525"/>
<dbReference type="KEGG" id="ffu:CLAFUR5_01647"/>
<reference evidence="2" key="1">
    <citation type="submission" date="2021-12" db="EMBL/GenBank/DDBJ databases">
        <authorList>
            <person name="Zaccaron A."/>
            <person name="Stergiopoulos I."/>
        </authorList>
    </citation>
    <scope>NUCLEOTIDE SEQUENCE</scope>
    <source>
        <strain evidence="2">Race5_Kim</strain>
    </source>
</reference>
<dbReference type="Proteomes" id="UP000756132">
    <property type="component" value="Chromosome 1"/>
</dbReference>
<feature type="region of interest" description="Disordered" evidence="1">
    <location>
        <begin position="122"/>
        <end position="147"/>
    </location>
</feature>
<feature type="compositionally biased region" description="Basic residues" evidence="1">
    <location>
        <begin position="125"/>
        <end position="134"/>
    </location>
</feature>
<evidence type="ECO:0000256" key="1">
    <source>
        <dbReference type="SAM" id="MobiDB-lite"/>
    </source>
</evidence>
<gene>
    <name evidence="2" type="ORF">CLAFUR5_01647</name>
</gene>
<dbReference type="RefSeq" id="XP_047755876.1">
    <property type="nucleotide sequence ID" value="XM_047900795.1"/>
</dbReference>
<evidence type="ECO:0000313" key="3">
    <source>
        <dbReference type="Proteomes" id="UP000756132"/>
    </source>
</evidence>